<dbReference type="AlphaFoldDB" id="A0A7C2VGD4"/>
<dbReference type="EMBL" id="DSGT01000006">
    <property type="protein sequence ID" value="HEW52931.1"/>
    <property type="molecule type" value="Genomic_DNA"/>
</dbReference>
<name>A0A7C2VGD4_9CREN</name>
<accession>A0A7C2VGD4</accession>
<comment type="caution">
    <text evidence="1">The sequence shown here is derived from an EMBL/GenBank/DDBJ whole genome shotgun (WGS) entry which is preliminary data.</text>
</comment>
<proteinExistence type="predicted"/>
<reference evidence="1" key="1">
    <citation type="journal article" date="2020" name="mSystems">
        <title>Genome- and Community-Level Interaction Insights into Carbon Utilization and Element Cycling Functions of Hydrothermarchaeota in Hydrothermal Sediment.</title>
        <authorList>
            <person name="Zhou Z."/>
            <person name="Liu Y."/>
            <person name="Xu W."/>
            <person name="Pan J."/>
            <person name="Luo Z.H."/>
            <person name="Li M."/>
        </authorList>
    </citation>
    <scope>NUCLEOTIDE SEQUENCE [LARGE SCALE GENOMIC DNA]</scope>
    <source>
        <strain evidence="1">SpSt-16</strain>
    </source>
</reference>
<sequence length="131" mass="15242">MVWFTKREIAYYIILRHVFRDGTFNLGEAITVLSLFGSKRTARKVIKLLLSRGLIEKVGDLVYRIKDLEPALANNLRNYIIQRMYRRLRSVGLDVSLKDEIIKPKVVIRNCNDNLKTVLSSLDKVVEFECL</sequence>
<organism evidence="1">
    <name type="scientific">Ignisphaera aggregans</name>
    <dbReference type="NCBI Taxonomy" id="334771"/>
    <lineage>
        <taxon>Archaea</taxon>
        <taxon>Thermoproteota</taxon>
        <taxon>Thermoprotei</taxon>
        <taxon>Desulfurococcales</taxon>
        <taxon>Desulfurococcaceae</taxon>
        <taxon>Ignisphaera</taxon>
    </lineage>
</organism>
<gene>
    <name evidence="1" type="ORF">ENO77_01995</name>
</gene>
<evidence type="ECO:0000313" key="1">
    <source>
        <dbReference type="EMBL" id="HEW52931.1"/>
    </source>
</evidence>
<protein>
    <submittedName>
        <fullName evidence="1">Uncharacterized protein</fullName>
    </submittedName>
</protein>